<feature type="domain" description="ATPase BadF/BadG/BcrA/BcrD type" evidence="1">
    <location>
        <begin position="5"/>
        <end position="265"/>
    </location>
</feature>
<sequence>MQVYIGIDGGGTKTRTVVFTEQGTQLHDLTTAGCNINHHGWSGAEASLRELFDQLRATLPPTAQVAAICLGLAGIDREPERLRMEFWVANQWPEAAVRVVHDALIALAAGTEQREGIVLIAGTGSVAYGRNAAGVEARVGGWGYLLGDEGSGYDIGRRALTAVLRQNDGRDPQTALTELVLNSYGLREPTELIPLVYGEAASREQVARAAHLVFEAAASGDAVALSLLAYAAGELAAHVVALLQKMNFTAQRIPVVLAGGLFFAESPLRGLLATALPDHIELRLGQPPVFGALRLAQAGR</sequence>
<accession>A0A316DCE8</accession>
<dbReference type="OrthoDB" id="9772633at2"/>
<dbReference type="CDD" id="cd24007">
    <property type="entry name" value="ASKHA_NBD_eukNAGK-like"/>
    <property type="match status" value="1"/>
</dbReference>
<dbReference type="Proteomes" id="UP000245634">
    <property type="component" value="Unassembled WGS sequence"/>
</dbReference>
<dbReference type="Gene3D" id="3.30.420.40">
    <property type="match status" value="2"/>
</dbReference>
<evidence type="ECO:0000313" key="2">
    <source>
        <dbReference type="EMBL" id="PWK15625.1"/>
    </source>
</evidence>
<keyword evidence="2" id="KW-0418">Kinase</keyword>
<dbReference type="InterPro" id="IPR052519">
    <property type="entry name" value="Euk-type_GlcNAc_Kinase"/>
</dbReference>
<dbReference type="PANTHER" id="PTHR43190">
    <property type="entry name" value="N-ACETYL-D-GLUCOSAMINE KINASE"/>
    <property type="match status" value="1"/>
</dbReference>
<dbReference type="InterPro" id="IPR002731">
    <property type="entry name" value="ATPase_BadF"/>
</dbReference>
<name>A0A316DCE8_9BACL</name>
<dbReference type="RefSeq" id="WP_109686844.1">
    <property type="nucleotide sequence ID" value="NZ_QGGL01000003.1"/>
</dbReference>
<dbReference type="InterPro" id="IPR043129">
    <property type="entry name" value="ATPase_NBD"/>
</dbReference>
<protein>
    <submittedName>
        <fullName evidence="2">N-acetylglucosamine kinase-like BadF-type ATPase</fullName>
    </submittedName>
</protein>
<proteinExistence type="predicted"/>
<dbReference type="AlphaFoldDB" id="A0A316DCE8"/>
<keyword evidence="3" id="KW-1185">Reference proteome</keyword>
<dbReference type="GO" id="GO:0016301">
    <property type="term" value="F:kinase activity"/>
    <property type="evidence" value="ECO:0007669"/>
    <property type="project" value="UniProtKB-KW"/>
</dbReference>
<dbReference type="EMBL" id="QGGL01000003">
    <property type="protein sequence ID" value="PWK15625.1"/>
    <property type="molecule type" value="Genomic_DNA"/>
</dbReference>
<reference evidence="2 3" key="1">
    <citation type="submission" date="2018-05" db="EMBL/GenBank/DDBJ databases">
        <title>Genomic Encyclopedia of Type Strains, Phase IV (KMG-IV): sequencing the most valuable type-strain genomes for metagenomic binning, comparative biology and taxonomic classification.</title>
        <authorList>
            <person name="Goeker M."/>
        </authorList>
    </citation>
    <scope>NUCLEOTIDE SEQUENCE [LARGE SCALE GENOMIC DNA]</scope>
    <source>
        <strain evidence="2 3">DSM 18773</strain>
    </source>
</reference>
<organism evidence="2 3">
    <name type="scientific">Tumebacillus permanentifrigoris</name>
    <dbReference type="NCBI Taxonomy" id="378543"/>
    <lineage>
        <taxon>Bacteria</taxon>
        <taxon>Bacillati</taxon>
        <taxon>Bacillota</taxon>
        <taxon>Bacilli</taxon>
        <taxon>Bacillales</taxon>
        <taxon>Alicyclobacillaceae</taxon>
        <taxon>Tumebacillus</taxon>
    </lineage>
</organism>
<evidence type="ECO:0000313" key="3">
    <source>
        <dbReference type="Proteomes" id="UP000245634"/>
    </source>
</evidence>
<evidence type="ECO:0000259" key="1">
    <source>
        <dbReference type="Pfam" id="PF01869"/>
    </source>
</evidence>
<comment type="caution">
    <text evidence="2">The sequence shown here is derived from an EMBL/GenBank/DDBJ whole genome shotgun (WGS) entry which is preliminary data.</text>
</comment>
<dbReference type="Pfam" id="PF01869">
    <property type="entry name" value="BcrAD_BadFG"/>
    <property type="match status" value="1"/>
</dbReference>
<dbReference type="PANTHER" id="PTHR43190:SF3">
    <property type="entry name" value="N-ACETYL-D-GLUCOSAMINE KINASE"/>
    <property type="match status" value="1"/>
</dbReference>
<dbReference type="SUPFAM" id="SSF53067">
    <property type="entry name" value="Actin-like ATPase domain"/>
    <property type="match status" value="2"/>
</dbReference>
<gene>
    <name evidence="2" type="ORF">C7459_103165</name>
</gene>
<keyword evidence="2" id="KW-0808">Transferase</keyword>